<dbReference type="GO" id="GO:0005886">
    <property type="term" value="C:plasma membrane"/>
    <property type="evidence" value="ECO:0007669"/>
    <property type="project" value="UniProtKB-SubCell"/>
</dbReference>
<dbReference type="InterPro" id="IPR036259">
    <property type="entry name" value="MFS_trans_sf"/>
</dbReference>
<feature type="region of interest" description="Disordered" evidence="6">
    <location>
        <begin position="1"/>
        <end position="24"/>
    </location>
</feature>
<reference evidence="9 10" key="1">
    <citation type="journal article" date="2017" name="Biosci. Biotechnol. Biochem.">
        <title>Identification and characterization of a sulfoglycosidase from Bifidobacterium bifidum implicated in mucin glycan utilization.</title>
        <authorList>
            <person name="Katoh T."/>
            <person name="Maeshibu T."/>
            <person name="Kikkawa K."/>
            <person name="Gotoh A."/>
            <person name="Tomabechi Y."/>
            <person name="Nakamura M."/>
            <person name="Liao W.-H."/>
            <person name="Yamaguchi M."/>
            <person name="Ashida H."/>
            <person name="Yamamoto K."/>
            <person name="Katayama T."/>
        </authorList>
    </citation>
    <scope>NUCLEOTIDE SEQUENCE [LARGE SCALE GENOMIC DNA]</scope>
    <source>
        <strain evidence="9 10">JCM 7004</strain>
    </source>
</reference>
<evidence type="ECO:0000256" key="4">
    <source>
        <dbReference type="ARBA" id="ARBA00022989"/>
    </source>
</evidence>
<feature type="transmembrane region" description="Helical" evidence="7">
    <location>
        <begin position="95"/>
        <end position="116"/>
    </location>
</feature>
<feature type="transmembrane region" description="Helical" evidence="7">
    <location>
        <begin position="420"/>
        <end position="442"/>
    </location>
</feature>
<dbReference type="Gene3D" id="1.20.1250.20">
    <property type="entry name" value="MFS general substrate transporter like domains"/>
    <property type="match status" value="1"/>
</dbReference>
<name>A0A286TCB2_BIFBI</name>
<feature type="transmembrane region" description="Helical" evidence="7">
    <location>
        <begin position="123"/>
        <end position="146"/>
    </location>
</feature>
<evidence type="ECO:0000313" key="10">
    <source>
        <dbReference type="Proteomes" id="UP000262177"/>
    </source>
</evidence>
<dbReference type="EMBL" id="AP018131">
    <property type="protein sequence ID" value="BBA47640.1"/>
    <property type="molecule type" value="Genomic_DNA"/>
</dbReference>
<evidence type="ECO:0000256" key="7">
    <source>
        <dbReference type="SAM" id="Phobius"/>
    </source>
</evidence>
<keyword evidence="3 7" id="KW-0812">Transmembrane</keyword>
<keyword evidence="5 7" id="KW-0472">Membrane</keyword>
<evidence type="ECO:0000256" key="3">
    <source>
        <dbReference type="ARBA" id="ARBA00022692"/>
    </source>
</evidence>
<keyword evidence="4 7" id="KW-1133">Transmembrane helix</keyword>
<dbReference type="SUPFAM" id="SSF103473">
    <property type="entry name" value="MFS general substrate transporter"/>
    <property type="match status" value="1"/>
</dbReference>
<evidence type="ECO:0000256" key="6">
    <source>
        <dbReference type="SAM" id="MobiDB-lite"/>
    </source>
</evidence>
<feature type="transmembrane region" description="Helical" evidence="7">
    <location>
        <begin position="396"/>
        <end position="414"/>
    </location>
</feature>
<feature type="transmembrane region" description="Helical" evidence="7">
    <location>
        <begin position="49"/>
        <end position="75"/>
    </location>
</feature>
<feature type="transmembrane region" description="Helical" evidence="7">
    <location>
        <begin position="331"/>
        <end position="353"/>
    </location>
</feature>
<feature type="transmembrane region" description="Helical" evidence="7">
    <location>
        <begin position="359"/>
        <end position="384"/>
    </location>
</feature>
<organism evidence="9 10">
    <name type="scientific">Bifidobacterium bifidum LMG 13195</name>
    <dbReference type="NCBI Taxonomy" id="1207542"/>
    <lineage>
        <taxon>Bacteria</taxon>
        <taxon>Bacillati</taxon>
        <taxon>Actinomycetota</taxon>
        <taxon>Actinomycetes</taxon>
        <taxon>Bifidobacteriales</taxon>
        <taxon>Bifidobacteriaceae</taxon>
        <taxon>Bifidobacterium</taxon>
    </lineage>
</organism>
<proteinExistence type="predicted"/>
<sequence>MPESSQAQTAPHRERTSPQRSESLWGNPTYRQWFTADTASTIGAAMRGFAISLIAFSLTQSVVLAGWLATFSQIATHVSDVFGGTVVDRHNRKGLIIANAVFGTLLWGTVFVLIALHAIAFPIFAIVTVAASAVNGLLANATNAMLRTIIPTREYPKAQSLNQGRDSVVSIAGSPLGGVLYAVAPWLPFAVASLMYAISGVSAAQLRVDEHVRDMVTTDRKSKRPDTASQAGCTSDAVVAPDADATAEPAHTSFFEDFIEGWRWTLRRHTLLAICVIAALVNFGLNGVFAAVNLQLVSTHVDSVRLGFVNTVMGVGMLIGAVIAARVCERVHMGTGLVVLSVTSLLTLLPMLFSSDYLVILASSLIVGLPIPTINSLLMGFVFAKVPSEMQGRVESASDMLSMIPTLFCSALAGSLLPRIGFGATIGLFLAVLAVNVVIALLMPSIRSLPAADHWDDASL</sequence>
<protein>
    <recommendedName>
        <fullName evidence="8">Major facilitator superfamily (MFS) profile domain-containing protein</fullName>
    </recommendedName>
</protein>
<evidence type="ECO:0000259" key="8">
    <source>
        <dbReference type="PROSITE" id="PS50850"/>
    </source>
</evidence>
<gene>
    <name evidence="9" type="ORF">BBJK_00889</name>
</gene>
<dbReference type="Pfam" id="PF07690">
    <property type="entry name" value="MFS_1"/>
    <property type="match status" value="1"/>
</dbReference>
<feature type="domain" description="Major facilitator superfamily (MFS) profile" evidence="8">
    <location>
        <begin position="1"/>
        <end position="448"/>
    </location>
</feature>
<dbReference type="InterPro" id="IPR011701">
    <property type="entry name" value="MFS"/>
</dbReference>
<accession>A0A286TCB2</accession>
<evidence type="ECO:0000256" key="1">
    <source>
        <dbReference type="ARBA" id="ARBA00004651"/>
    </source>
</evidence>
<dbReference type="InterPro" id="IPR020846">
    <property type="entry name" value="MFS_dom"/>
</dbReference>
<evidence type="ECO:0000313" key="9">
    <source>
        <dbReference type="EMBL" id="BBA47640.1"/>
    </source>
</evidence>
<evidence type="ECO:0000256" key="5">
    <source>
        <dbReference type="ARBA" id="ARBA00023136"/>
    </source>
</evidence>
<dbReference type="CDD" id="cd06173">
    <property type="entry name" value="MFS_MefA_like"/>
    <property type="match status" value="1"/>
</dbReference>
<dbReference type="AlphaFoldDB" id="A0A286TCB2"/>
<feature type="transmembrane region" description="Helical" evidence="7">
    <location>
        <begin position="304"/>
        <end position="324"/>
    </location>
</feature>
<dbReference type="PANTHER" id="PTHR23513:SF6">
    <property type="entry name" value="MAJOR FACILITATOR SUPERFAMILY ASSOCIATED DOMAIN-CONTAINING PROTEIN"/>
    <property type="match status" value="1"/>
</dbReference>
<dbReference type="PROSITE" id="PS50850">
    <property type="entry name" value="MFS"/>
    <property type="match status" value="1"/>
</dbReference>
<dbReference type="PANTHER" id="PTHR23513">
    <property type="entry name" value="INTEGRAL MEMBRANE EFFLUX PROTEIN-RELATED"/>
    <property type="match status" value="1"/>
</dbReference>
<comment type="subcellular location">
    <subcellularLocation>
        <location evidence="1">Cell membrane</location>
        <topology evidence="1">Multi-pass membrane protein</topology>
    </subcellularLocation>
</comment>
<dbReference type="Proteomes" id="UP000262177">
    <property type="component" value="Chromosome"/>
</dbReference>
<evidence type="ECO:0000256" key="2">
    <source>
        <dbReference type="ARBA" id="ARBA00022475"/>
    </source>
</evidence>
<feature type="transmembrane region" description="Helical" evidence="7">
    <location>
        <begin position="179"/>
        <end position="198"/>
    </location>
</feature>
<feature type="transmembrane region" description="Helical" evidence="7">
    <location>
        <begin position="271"/>
        <end position="292"/>
    </location>
</feature>
<dbReference type="GO" id="GO:0022857">
    <property type="term" value="F:transmembrane transporter activity"/>
    <property type="evidence" value="ECO:0007669"/>
    <property type="project" value="InterPro"/>
</dbReference>
<keyword evidence="2" id="KW-1003">Cell membrane</keyword>